<evidence type="ECO:0000313" key="8">
    <source>
        <dbReference type="EMBL" id="NMW64543.1"/>
    </source>
</evidence>
<feature type="transmembrane region" description="Helical" evidence="7">
    <location>
        <begin position="76"/>
        <end position="96"/>
    </location>
</feature>
<evidence type="ECO:0000256" key="5">
    <source>
        <dbReference type="ARBA" id="ARBA00023136"/>
    </source>
</evidence>
<dbReference type="InterPro" id="IPR022369">
    <property type="entry name" value="Integral_membrane_TerC_rswitch"/>
</dbReference>
<keyword evidence="4 7" id="KW-1133">Transmembrane helix</keyword>
<feature type="transmembrane region" description="Helical" evidence="7">
    <location>
        <begin position="131"/>
        <end position="148"/>
    </location>
</feature>
<evidence type="ECO:0000313" key="9">
    <source>
        <dbReference type="Proteomes" id="UP000578252"/>
    </source>
</evidence>
<dbReference type="PANTHER" id="PTHR30238">
    <property type="entry name" value="MEMBRANE BOUND PREDICTED REDOX MODULATOR"/>
    <property type="match status" value="1"/>
</dbReference>
<feature type="region of interest" description="Disordered" evidence="6">
    <location>
        <begin position="326"/>
        <end position="349"/>
    </location>
</feature>
<dbReference type="InterPro" id="IPR005496">
    <property type="entry name" value="Integral_membrane_TerC"/>
</dbReference>
<dbReference type="Pfam" id="PF03741">
    <property type="entry name" value="TerC"/>
    <property type="match status" value="1"/>
</dbReference>
<comment type="similarity">
    <text evidence="2">Belongs to the TerC family.</text>
</comment>
<evidence type="ECO:0000256" key="1">
    <source>
        <dbReference type="ARBA" id="ARBA00004141"/>
    </source>
</evidence>
<evidence type="ECO:0000256" key="6">
    <source>
        <dbReference type="SAM" id="MobiDB-lite"/>
    </source>
</evidence>
<gene>
    <name evidence="8" type="ORF">HHJ78_03115</name>
</gene>
<feature type="transmembrane region" description="Helical" evidence="7">
    <location>
        <begin position="194"/>
        <end position="222"/>
    </location>
</feature>
<keyword evidence="5 7" id="KW-0472">Membrane</keyword>
<feature type="transmembrane region" description="Helical" evidence="7">
    <location>
        <begin position="103"/>
        <end position="125"/>
    </location>
</feature>
<dbReference type="NCBIfam" id="TIGR03718">
    <property type="entry name" value="R_switched_Alx"/>
    <property type="match status" value="1"/>
</dbReference>
<dbReference type="GO" id="GO:0016020">
    <property type="term" value="C:membrane"/>
    <property type="evidence" value="ECO:0007669"/>
    <property type="project" value="UniProtKB-SubCell"/>
</dbReference>
<feature type="transmembrane region" description="Helical" evidence="7">
    <location>
        <begin position="6"/>
        <end position="27"/>
    </location>
</feature>
<dbReference type="EMBL" id="JABCUR010000002">
    <property type="protein sequence ID" value="NMW64543.1"/>
    <property type="molecule type" value="Genomic_DNA"/>
</dbReference>
<evidence type="ECO:0000256" key="7">
    <source>
        <dbReference type="SAM" id="Phobius"/>
    </source>
</evidence>
<dbReference type="RefSeq" id="WP_169771626.1">
    <property type="nucleotide sequence ID" value="NZ_JABCUR010000002.1"/>
</dbReference>
<dbReference type="PANTHER" id="PTHR30238:SF0">
    <property type="entry name" value="THYLAKOID MEMBRANE PROTEIN TERC, CHLOROPLASTIC"/>
    <property type="match status" value="1"/>
</dbReference>
<reference evidence="8 9" key="1">
    <citation type="submission" date="2020-04" db="EMBL/GenBank/DDBJ databases">
        <title>Antimicrobial susceptibility and clonality of vaginal-derived multi-drug resistant Mobiluncus isolates in China.</title>
        <authorList>
            <person name="Zhang X."/>
        </authorList>
    </citation>
    <scope>NUCLEOTIDE SEQUENCE [LARGE SCALE GENOMIC DNA]</scope>
    <source>
        <strain evidence="8 9">13</strain>
    </source>
</reference>
<protein>
    <submittedName>
        <fullName evidence="8">TerC/Alx family metal homeostasis membrane protein</fullName>
    </submittedName>
</protein>
<feature type="transmembrane region" description="Helical" evidence="7">
    <location>
        <begin position="39"/>
        <end position="64"/>
    </location>
</feature>
<comment type="subcellular location">
    <subcellularLocation>
        <location evidence="1">Membrane</location>
        <topology evidence="1">Multi-pass membrane protein</topology>
    </subcellularLocation>
</comment>
<accession>A0A7Y0U153</accession>
<comment type="caution">
    <text evidence="8">The sequence shown here is derived from an EMBL/GenBank/DDBJ whole genome shotgun (WGS) entry which is preliminary data.</text>
</comment>
<sequence>MHVPLLAWVILIVVVIGILVFDFFGHVRKDHYPSLKESAIWTGIYISIALSAGLVIGLTLGWNLGTEYIAGWVTEWSLSLDNLFVFVIVLSGFSVPRPLHQKVIAVGITLALVFRLIFILLGAALIENFSWIFYIFGVFLLFTAWQQVQEGMHPEAEENVEYQENGFVCFVRRFLKVTPDFVGHKYLQRVDGKLFITPLLLVVIAVGSADVMFAVDSIPAIFGLTNEAFIVFAANAFALMGLRQLYFLIEGLMQRLIFLHFGLAAILGFIGVKLLLHALSTNEIIFINGGKPLDFLPEPTIPFSLGFIVATLALTAVISLTVSHRRDKKNHGDPADNTPTNQTPPPETN</sequence>
<proteinExistence type="inferred from homology"/>
<dbReference type="AlphaFoldDB" id="A0A7Y0U153"/>
<organism evidence="8 9">
    <name type="scientific">Mobiluncus mulieris</name>
    <dbReference type="NCBI Taxonomy" id="2052"/>
    <lineage>
        <taxon>Bacteria</taxon>
        <taxon>Bacillati</taxon>
        <taxon>Actinomycetota</taxon>
        <taxon>Actinomycetes</taxon>
        <taxon>Actinomycetales</taxon>
        <taxon>Actinomycetaceae</taxon>
        <taxon>Mobiluncus</taxon>
    </lineage>
</organism>
<feature type="transmembrane region" description="Helical" evidence="7">
    <location>
        <begin position="256"/>
        <end position="280"/>
    </location>
</feature>
<feature type="transmembrane region" description="Helical" evidence="7">
    <location>
        <begin position="300"/>
        <end position="322"/>
    </location>
</feature>
<evidence type="ECO:0000256" key="3">
    <source>
        <dbReference type="ARBA" id="ARBA00022692"/>
    </source>
</evidence>
<feature type="transmembrane region" description="Helical" evidence="7">
    <location>
        <begin position="228"/>
        <end position="249"/>
    </location>
</feature>
<keyword evidence="3 7" id="KW-0812">Transmembrane</keyword>
<evidence type="ECO:0000256" key="2">
    <source>
        <dbReference type="ARBA" id="ARBA00007511"/>
    </source>
</evidence>
<evidence type="ECO:0000256" key="4">
    <source>
        <dbReference type="ARBA" id="ARBA00022989"/>
    </source>
</evidence>
<name>A0A7Y0U153_9ACTO</name>
<dbReference type="Proteomes" id="UP000578252">
    <property type="component" value="Unassembled WGS sequence"/>
</dbReference>